<dbReference type="RefSeq" id="WP_097644608.1">
    <property type="nucleotide sequence ID" value="NZ_NQWI01000062.1"/>
</dbReference>
<proteinExistence type="predicted"/>
<organism evidence="1 2">
    <name type="scientific">Candidatus Viridilinea mediisalina</name>
    <dbReference type="NCBI Taxonomy" id="2024553"/>
    <lineage>
        <taxon>Bacteria</taxon>
        <taxon>Bacillati</taxon>
        <taxon>Chloroflexota</taxon>
        <taxon>Chloroflexia</taxon>
        <taxon>Chloroflexales</taxon>
        <taxon>Chloroflexineae</taxon>
        <taxon>Oscillochloridaceae</taxon>
        <taxon>Candidatus Viridilinea</taxon>
    </lineage>
</organism>
<sequence>MSRQSWRALLLAVLLSSTLLILNTCVGQGLASGSALYVQHLTSNPNNFNGQSIKVDGAYIWRPGDPALSVLALGVSTLDNGLDAQPLGDPIWLEGFPAEVTEHLHRPGDAVYGFVRVEGTFNHGGGFGPDGQFAHQITVTHAEPIERIRRIEQKIEDRALGEGKVNFFDLQRNPEAYDGQTVTTRGYYFWNSVIYVLAEGVSTEEDGASPQPIGSQIWMEGFPPDQSALLNVGPNNSYVWGEVEVTGTFQTGGGFGRDGAYESIFFVESATPLTP</sequence>
<dbReference type="AlphaFoldDB" id="A0A2A6RHE7"/>
<comment type="caution">
    <text evidence="1">The sequence shown here is derived from an EMBL/GenBank/DDBJ whole genome shotgun (WGS) entry which is preliminary data.</text>
</comment>
<reference evidence="2" key="1">
    <citation type="submission" date="2017-08" db="EMBL/GenBank/DDBJ databases">
        <authorList>
            <person name="Grouzdev D.S."/>
            <person name="Gaisin V.A."/>
            <person name="Rysina M.S."/>
            <person name="Gorlenko V.M."/>
        </authorList>
    </citation>
    <scope>NUCLEOTIDE SEQUENCE [LARGE SCALE GENOMIC DNA]</scope>
    <source>
        <strain evidence="2">Kir15-3F</strain>
    </source>
</reference>
<dbReference type="Proteomes" id="UP000220527">
    <property type="component" value="Unassembled WGS sequence"/>
</dbReference>
<dbReference type="OrthoDB" id="148537at2"/>
<gene>
    <name evidence="1" type="ORF">CJ255_13375</name>
</gene>
<name>A0A2A6RHE7_9CHLR</name>
<dbReference type="EMBL" id="NQWI01000062">
    <property type="protein sequence ID" value="PDW02544.1"/>
    <property type="molecule type" value="Genomic_DNA"/>
</dbReference>
<protein>
    <submittedName>
        <fullName evidence="1">Uncharacterized protein</fullName>
    </submittedName>
</protein>
<accession>A0A2A6RHE7</accession>
<keyword evidence="2" id="KW-1185">Reference proteome</keyword>
<evidence type="ECO:0000313" key="2">
    <source>
        <dbReference type="Proteomes" id="UP000220527"/>
    </source>
</evidence>
<evidence type="ECO:0000313" key="1">
    <source>
        <dbReference type="EMBL" id="PDW02544.1"/>
    </source>
</evidence>